<dbReference type="AlphaFoldDB" id="A0A9X1FYZ3"/>
<organism evidence="1 2">
    <name type="scientific">Roseobacter insulae</name>
    <dbReference type="NCBI Taxonomy" id="2859783"/>
    <lineage>
        <taxon>Bacteria</taxon>
        <taxon>Pseudomonadati</taxon>
        <taxon>Pseudomonadota</taxon>
        <taxon>Alphaproteobacteria</taxon>
        <taxon>Rhodobacterales</taxon>
        <taxon>Roseobacteraceae</taxon>
        <taxon>Roseobacter</taxon>
    </lineage>
</organism>
<keyword evidence="2" id="KW-1185">Reference proteome</keyword>
<dbReference type="RefSeq" id="WP_219506036.1">
    <property type="nucleotide sequence ID" value="NZ_JAHXDN010000006.1"/>
</dbReference>
<dbReference type="EMBL" id="JAHXDN010000006">
    <property type="protein sequence ID" value="MBW4709952.1"/>
    <property type="molecule type" value="Genomic_DNA"/>
</dbReference>
<gene>
    <name evidence="1" type="ORF">KX928_19385</name>
</gene>
<reference evidence="1" key="1">
    <citation type="submission" date="2021-07" db="EMBL/GenBank/DDBJ databases">
        <title>Roseobacter insulae sp. nov., isolated from a tidal flat.</title>
        <authorList>
            <person name="Park S."/>
            <person name="Yoon J.-H."/>
        </authorList>
    </citation>
    <scope>NUCLEOTIDE SEQUENCE</scope>
    <source>
        <strain evidence="1">YSTF-M11</strain>
    </source>
</reference>
<comment type="caution">
    <text evidence="1">The sequence shown here is derived from an EMBL/GenBank/DDBJ whole genome shotgun (WGS) entry which is preliminary data.</text>
</comment>
<proteinExistence type="predicted"/>
<evidence type="ECO:0000313" key="2">
    <source>
        <dbReference type="Proteomes" id="UP001138661"/>
    </source>
</evidence>
<accession>A0A9X1FYZ3</accession>
<sequence length="101" mass="10319">MTIRGLLMAIPALFAGWLSVLVVVGLFTDAAPASVVVFPTDDLLQNLPPDVGIIGRSIISITLVSEQAGFARALYNSGALLVLPAGLPGCLPLPAAPDIPS</sequence>
<dbReference type="Proteomes" id="UP001138661">
    <property type="component" value="Unassembled WGS sequence"/>
</dbReference>
<protein>
    <submittedName>
        <fullName evidence="1">Uncharacterized protein</fullName>
    </submittedName>
</protein>
<name>A0A9X1FYZ3_9RHOB</name>
<evidence type="ECO:0000313" key="1">
    <source>
        <dbReference type="EMBL" id="MBW4709952.1"/>
    </source>
</evidence>